<dbReference type="EMBL" id="JABFDY010000006">
    <property type="protein sequence ID" value="KAF7705888.1"/>
    <property type="molecule type" value="Genomic_DNA"/>
</dbReference>
<evidence type="ECO:0000256" key="1">
    <source>
        <dbReference type="SAM" id="MobiDB-lite"/>
    </source>
</evidence>
<dbReference type="SMART" id="SM00228">
    <property type="entry name" value="PDZ"/>
    <property type="match status" value="1"/>
</dbReference>
<feature type="domain" description="PDZ" evidence="2">
    <location>
        <begin position="880"/>
        <end position="950"/>
    </location>
</feature>
<dbReference type="InterPro" id="IPR001478">
    <property type="entry name" value="PDZ"/>
</dbReference>
<dbReference type="InterPro" id="IPR051741">
    <property type="entry name" value="PAR6_homolog"/>
</dbReference>
<proteinExistence type="predicted"/>
<comment type="caution">
    <text evidence="3">The sequence shown here is derived from an EMBL/GenBank/DDBJ whole genome shotgun (WGS) entry which is preliminary data.</text>
</comment>
<dbReference type="PROSITE" id="PS50106">
    <property type="entry name" value="PDZ"/>
    <property type="match status" value="1"/>
</dbReference>
<protein>
    <recommendedName>
        <fullName evidence="2">PDZ domain-containing protein</fullName>
    </recommendedName>
</protein>
<dbReference type="PANTHER" id="PTHR14102:SF15">
    <property type="entry name" value="KIAA1614 ORTHOLOG"/>
    <property type="match status" value="1"/>
</dbReference>
<dbReference type="Pfam" id="PF00595">
    <property type="entry name" value="PDZ"/>
    <property type="match status" value="1"/>
</dbReference>
<dbReference type="GO" id="GO:0060341">
    <property type="term" value="P:regulation of cellular localization"/>
    <property type="evidence" value="ECO:0007669"/>
    <property type="project" value="TreeGrafter"/>
</dbReference>
<organism evidence="3 4">
    <name type="scientific">Silurus meridionalis</name>
    <name type="common">Southern catfish</name>
    <name type="synonym">Silurus soldatovi meridionalis</name>
    <dbReference type="NCBI Taxonomy" id="175797"/>
    <lineage>
        <taxon>Eukaryota</taxon>
        <taxon>Metazoa</taxon>
        <taxon>Chordata</taxon>
        <taxon>Craniata</taxon>
        <taxon>Vertebrata</taxon>
        <taxon>Euteleostomi</taxon>
        <taxon>Actinopterygii</taxon>
        <taxon>Neopterygii</taxon>
        <taxon>Teleostei</taxon>
        <taxon>Ostariophysi</taxon>
        <taxon>Siluriformes</taxon>
        <taxon>Siluridae</taxon>
        <taxon>Silurus</taxon>
    </lineage>
</organism>
<gene>
    <name evidence="3" type="ORF">HF521_019142</name>
</gene>
<dbReference type="Gene3D" id="2.30.42.10">
    <property type="match status" value="1"/>
</dbReference>
<evidence type="ECO:0000313" key="4">
    <source>
        <dbReference type="Proteomes" id="UP000606274"/>
    </source>
</evidence>
<evidence type="ECO:0000313" key="3">
    <source>
        <dbReference type="EMBL" id="KAF7705888.1"/>
    </source>
</evidence>
<reference evidence="3" key="1">
    <citation type="submission" date="2020-08" db="EMBL/GenBank/DDBJ databases">
        <title>Chromosome-level assembly of Southern catfish (Silurus meridionalis) provides insights into visual adaptation to the nocturnal and benthic lifestyles.</title>
        <authorList>
            <person name="Zhang Y."/>
            <person name="Wang D."/>
            <person name="Peng Z."/>
        </authorList>
    </citation>
    <scope>NUCLEOTIDE SEQUENCE</scope>
    <source>
        <strain evidence="3">SWU-2019-XX</strain>
        <tissue evidence="3">Muscle</tissue>
    </source>
</reference>
<dbReference type="GO" id="GO:0007098">
    <property type="term" value="P:centrosome cycle"/>
    <property type="evidence" value="ECO:0007669"/>
    <property type="project" value="TreeGrafter"/>
</dbReference>
<keyword evidence="4" id="KW-1185">Reference proteome</keyword>
<dbReference type="AlphaFoldDB" id="A0A8T0BFK7"/>
<dbReference type="PANTHER" id="PTHR14102">
    <property type="entry name" value="PAR-6-RELATED"/>
    <property type="match status" value="1"/>
</dbReference>
<dbReference type="GO" id="GO:0005634">
    <property type="term" value="C:nucleus"/>
    <property type="evidence" value="ECO:0007669"/>
    <property type="project" value="TreeGrafter"/>
</dbReference>
<dbReference type="InterPro" id="IPR036034">
    <property type="entry name" value="PDZ_sf"/>
</dbReference>
<dbReference type="SUPFAM" id="SSF50156">
    <property type="entry name" value="PDZ domain-like"/>
    <property type="match status" value="1"/>
</dbReference>
<name>A0A8T0BFK7_SILME</name>
<dbReference type="GO" id="GO:0007163">
    <property type="term" value="P:establishment or maintenance of cell polarity"/>
    <property type="evidence" value="ECO:0007669"/>
    <property type="project" value="TreeGrafter"/>
</dbReference>
<feature type="region of interest" description="Disordered" evidence="1">
    <location>
        <begin position="285"/>
        <end position="304"/>
    </location>
</feature>
<evidence type="ECO:0000259" key="2">
    <source>
        <dbReference type="PROSITE" id="PS50106"/>
    </source>
</evidence>
<feature type="region of interest" description="Disordered" evidence="1">
    <location>
        <begin position="548"/>
        <end position="570"/>
    </location>
</feature>
<dbReference type="Proteomes" id="UP000606274">
    <property type="component" value="Unassembled WGS sequence"/>
</dbReference>
<feature type="compositionally biased region" description="Polar residues" evidence="1">
    <location>
        <begin position="31"/>
        <end position="53"/>
    </location>
</feature>
<sequence length="968" mass="106649">MNVADRTLQSSDMEANAPIKKAGTQLFHYTGQSAPDFESSSDLPSGSAVSALQSKFKERSQRRSKGKEMHVLLKDPPETLKKPDKKQSPLSIAEVKIVNMCSSDEVSEVQGFVTPSQLTEKKWQKDSIPSFDNEFGEGSRIEDFIKIGDGGTLLSKPTSSPRYWMPPKGFWRVARREEQNFKFRGTALHKDLQGLDSLKSTSTQRCFQNEQGPLDEPRKEDISEAEITKPTSAMFAEGQYPPPNKDLPPSYKGTDWDTTISCRSGFNIRSDLTLSPRHEQAKRLLERARSKAHSQNQHNDQGTSSIQREVLEMLPMHTPPPKIITTTHEQKGPSSGKLLHVPGRNSEHGGHLRRQGQFGHVHFEEESQNATERHCQSRVFKHKPVLMDILLSSQQPKAPPPLAVPQDSKGLGSSQDSAGIPLAIHGNQGDPFIKTVLRKSEPQKCKACGNILTLNHPKESRQNADGLRNSGNQWVTSGQQIVKPNLLEGTMLTGSSSLDDNVMAAEEGDLGERASAFGKLRRRSRKGENRVEVSYGPYARGQDLLAQRRNSRTRSGLEEVSGPRSKPARGVRFATDSFTPRTTTSRNCRDSAGIHLPIKSALKSGSKSRPIEQLGVKTLSSVQEVEKSPHHAVATPQDLGAPSQVSQVSSGLIPCFKSSSFKYLLPVVAPVESLDVLLPSEDSTCAASRPTENWPIVRGAAMSKTEDLRAELLRSVHRKAELQWDENLAASRKTLERDGRPKLSLRRFFSAMGLNSMGKMVKGSRSSSMEHLSHFTARASPSSTHKGQTLLQRTPSLQALNMATYQESPLAQLRKASSFQSLQSPKKKYERSAVPGELHLPLPFGTRDHYNKKGMEILDASQPSGPMGRILQTLPDGSLLLELTRPVNAPFGFVICKGKGRPDSGIYVEQVGGGTTENIYTSLLAVGDEILEVNGEKVTGLSLDQVTCLMTRESSATVRIVPHRWIQH</sequence>
<dbReference type="OrthoDB" id="10058001at2759"/>
<feature type="compositionally biased region" description="Polar residues" evidence="1">
    <location>
        <begin position="293"/>
        <end position="304"/>
    </location>
</feature>
<dbReference type="GO" id="GO:0005938">
    <property type="term" value="C:cell cortex"/>
    <property type="evidence" value="ECO:0007669"/>
    <property type="project" value="TreeGrafter"/>
</dbReference>
<feature type="region of interest" description="Disordered" evidence="1">
    <location>
        <begin position="395"/>
        <end position="416"/>
    </location>
</feature>
<dbReference type="GO" id="GO:0016324">
    <property type="term" value="C:apical plasma membrane"/>
    <property type="evidence" value="ECO:0007669"/>
    <property type="project" value="TreeGrafter"/>
</dbReference>
<feature type="region of interest" description="Disordered" evidence="1">
    <location>
        <begin position="31"/>
        <end position="87"/>
    </location>
</feature>
<accession>A0A8T0BFK7</accession>
<feature type="compositionally biased region" description="Basic and acidic residues" evidence="1">
    <location>
        <begin position="55"/>
        <end position="87"/>
    </location>
</feature>